<dbReference type="InterPro" id="IPR038800">
    <property type="entry name" value="CCDC17"/>
</dbReference>
<dbReference type="Proteomes" id="UP000039865">
    <property type="component" value="Unassembled WGS sequence"/>
</dbReference>
<evidence type="ECO:0000313" key="1">
    <source>
        <dbReference type="EMBL" id="CDW75498.1"/>
    </source>
</evidence>
<protein>
    <submittedName>
        <fullName evidence="1">Uncharacterized protein</fullName>
    </submittedName>
</protein>
<sequence length="581" mass="68417">MVSHNNDLDRPFHYYASQNYYNKQMEDRVDDYIRLAVDYDEIWDRGSRLLDEIKHTFLQFKDNVNNTANLNQTTLPVHFMPWASDIQIDKKLKEFEVIKEDLQRFLARIPKYTLMHKIRNQMMKDILKYRYELERLTQLILSDHRKPIYPPALINEIRPPNFRAFIHQEQQFQPNAPRYNQFVGFKVNFDYIINILKGEYSYMQIIYTVFNLGQCQLEPQLTGVYEVRNYHHGPKQLGESVFNTRSLIIQELDPSPNSYLVLEILGKPCNPKKLFIEEQIDGDGNGYPLSPDDEFEKSQGLKMVTAEGLKPIGWTAIKLFDDYLELDRGNYKVPIYETPTNVQELSDELFRQINRVGPMTIWMRLYHADEDDKQFTCHPSYSHQPKSKRDPNYKCKGFNVFIHHSRGHTPVRPIRVAFLLQFGRHILKHESGGVYFYATSGIFPRRKNPKNLTPEQEIGLIEAEYDLIGYGVVAVNDINGKMNYGDYTLRLYDGPIYLEEISQAKQKNMDIRVTFESATVKEIIPQYPPKNYNMNDPKVKQLFSDMPKSINRSHLKRQETILTSIVLPNQRKKEKPPFYEV</sequence>
<organism evidence="1 2">
    <name type="scientific">Stylonychia lemnae</name>
    <name type="common">Ciliate</name>
    <dbReference type="NCBI Taxonomy" id="5949"/>
    <lineage>
        <taxon>Eukaryota</taxon>
        <taxon>Sar</taxon>
        <taxon>Alveolata</taxon>
        <taxon>Ciliophora</taxon>
        <taxon>Intramacronucleata</taxon>
        <taxon>Spirotrichea</taxon>
        <taxon>Stichotrichia</taxon>
        <taxon>Sporadotrichida</taxon>
        <taxon>Oxytrichidae</taxon>
        <taxon>Stylonychinae</taxon>
        <taxon>Stylonychia</taxon>
    </lineage>
</organism>
<dbReference type="EMBL" id="CCKQ01004346">
    <property type="protein sequence ID" value="CDW75498.1"/>
    <property type="molecule type" value="Genomic_DNA"/>
</dbReference>
<proteinExistence type="predicted"/>
<dbReference type="PANTHER" id="PTHR33820">
    <property type="entry name" value="COILED-COIL DOMAIN-CONTAINING PROTEIN 17"/>
    <property type="match status" value="1"/>
</dbReference>
<dbReference type="AlphaFoldDB" id="A0A078A1Y8"/>
<name>A0A078A1Y8_STYLE</name>
<gene>
    <name evidence="1" type="primary">Contig6504.g6959</name>
    <name evidence="1" type="ORF">STYLEM_4488</name>
</gene>
<dbReference type="InParanoid" id="A0A078A1Y8"/>
<reference evidence="1 2" key="1">
    <citation type="submission" date="2014-06" db="EMBL/GenBank/DDBJ databases">
        <authorList>
            <person name="Swart Estienne"/>
        </authorList>
    </citation>
    <scope>NUCLEOTIDE SEQUENCE [LARGE SCALE GENOMIC DNA]</scope>
    <source>
        <strain evidence="1 2">130c</strain>
    </source>
</reference>
<dbReference type="PANTHER" id="PTHR33820:SF2">
    <property type="entry name" value="COILED-COIL DOMAIN-CONTAINING PROTEIN 17"/>
    <property type="match status" value="1"/>
</dbReference>
<keyword evidence="2" id="KW-1185">Reference proteome</keyword>
<evidence type="ECO:0000313" key="2">
    <source>
        <dbReference type="Proteomes" id="UP000039865"/>
    </source>
</evidence>
<accession>A0A078A1Y8</accession>